<reference evidence="1" key="1">
    <citation type="submission" date="2014-09" db="EMBL/GenBank/DDBJ databases">
        <authorList>
            <person name="Magalhaes I.L.F."/>
            <person name="Oliveira U."/>
            <person name="Santos F.R."/>
            <person name="Vidigal T.H.D.A."/>
            <person name="Brescovit A.D."/>
            <person name="Santos A.J."/>
        </authorList>
    </citation>
    <scope>NUCLEOTIDE SEQUENCE</scope>
    <source>
        <tissue evidence="1">Shoot tissue taken approximately 20 cm above the soil surface</tissue>
    </source>
</reference>
<name>A0A0A9DDH8_ARUDO</name>
<dbReference type="AlphaFoldDB" id="A0A0A9DDH8"/>
<evidence type="ECO:0000313" key="1">
    <source>
        <dbReference type="EMBL" id="JAD81822.1"/>
    </source>
</evidence>
<proteinExistence type="predicted"/>
<reference evidence="1" key="2">
    <citation type="journal article" date="2015" name="Data Brief">
        <title>Shoot transcriptome of the giant reed, Arundo donax.</title>
        <authorList>
            <person name="Barrero R.A."/>
            <person name="Guerrero F.D."/>
            <person name="Moolhuijzen P."/>
            <person name="Goolsby J.A."/>
            <person name="Tidwell J."/>
            <person name="Bellgard S.E."/>
            <person name="Bellgard M.I."/>
        </authorList>
    </citation>
    <scope>NUCLEOTIDE SEQUENCE</scope>
    <source>
        <tissue evidence="1">Shoot tissue taken approximately 20 cm above the soil surface</tissue>
    </source>
</reference>
<dbReference type="EMBL" id="GBRH01216073">
    <property type="protein sequence ID" value="JAD81822.1"/>
    <property type="molecule type" value="Transcribed_RNA"/>
</dbReference>
<sequence length="52" mass="6072">MDWAMLPSNNEYASWLHQYILRNAELQVTALGRLELFAQLVVVSVLIRRKTL</sequence>
<organism evidence="1">
    <name type="scientific">Arundo donax</name>
    <name type="common">Giant reed</name>
    <name type="synonym">Donax arundinaceus</name>
    <dbReference type="NCBI Taxonomy" id="35708"/>
    <lineage>
        <taxon>Eukaryota</taxon>
        <taxon>Viridiplantae</taxon>
        <taxon>Streptophyta</taxon>
        <taxon>Embryophyta</taxon>
        <taxon>Tracheophyta</taxon>
        <taxon>Spermatophyta</taxon>
        <taxon>Magnoliopsida</taxon>
        <taxon>Liliopsida</taxon>
        <taxon>Poales</taxon>
        <taxon>Poaceae</taxon>
        <taxon>PACMAD clade</taxon>
        <taxon>Arundinoideae</taxon>
        <taxon>Arundineae</taxon>
        <taxon>Arundo</taxon>
    </lineage>
</organism>
<protein>
    <submittedName>
        <fullName evidence="1">Uncharacterized protein</fullName>
    </submittedName>
</protein>
<accession>A0A0A9DDH8</accession>